<reference evidence="2 3" key="1">
    <citation type="submission" date="2020-10" db="EMBL/GenBank/DDBJ databases">
        <title>Mucilaginibacter mali sp. nov., isolated from rhizosphere soil of apple orchard.</title>
        <authorList>
            <person name="Lee J.-S."/>
            <person name="Kim H.S."/>
            <person name="Kim J.-S."/>
        </authorList>
    </citation>
    <scope>NUCLEOTIDE SEQUENCE [LARGE SCALE GENOMIC DNA]</scope>
    <source>
        <strain evidence="2 3">KCTC 23157</strain>
    </source>
</reference>
<sequence>MSIPSLIFWAVFVLPLVAFLVWLMRQDKNKKTATTGLIILAVLVVVAVVYMYLKTGGH</sequence>
<keyword evidence="1" id="KW-0812">Transmembrane</keyword>
<evidence type="ECO:0000256" key="1">
    <source>
        <dbReference type="SAM" id="Phobius"/>
    </source>
</evidence>
<organism evidence="2 3">
    <name type="scientific">Mucilaginibacter boryungensis</name>
    <dbReference type="NCBI Taxonomy" id="768480"/>
    <lineage>
        <taxon>Bacteria</taxon>
        <taxon>Pseudomonadati</taxon>
        <taxon>Bacteroidota</taxon>
        <taxon>Sphingobacteriia</taxon>
        <taxon>Sphingobacteriales</taxon>
        <taxon>Sphingobacteriaceae</taxon>
        <taxon>Mucilaginibacter</taxon>
    </lineage>
</organism>
<keyword evidence="3" id="KW-1185">Reference proteome</keyword>
<evidence type="ECO:0008006" key="4">
    <source>
        <dbReference type="Google" id="ProtNLM"/>
    </source>
</evidence>
<evidence type="ECO:0000313" key="3">
    <source>
        <dbReference type="Proteomes" id="UP000632774"/>
    </source>
</evidence>
<comment type="caution">
    <text evidence="2">The sequence shown here is derived from an EMBL/GenBank/DDBJ whole genome shotgun (WGS) entry which is preliminary data.</text>
</comment>
<dbReference type="Proteomes" id="UP000632774">
    <property type="component" value="Unassembled WGS sequence"/>
</dbReference>
<dbReference type="EMBL" id="JADFFM010000001">
    <property type="protein sequence ID" value="MBE9665330.1"/>
    <property type="molecule type" value="Genomic_DNA"/>
</dbReference>
<accession>A0ABR9XDT7</accession>
<feature type="transmembrane region" description="Helical" evidence="1">
    <location>
        <begin position="6"/>
        <end position="24"/>
    </location>
</feature>
<proteinExistence type="predicted"/>
<dbReference type="RefSeq" id="WP_194104729.1">
    <property type="nucleotide sequence ID" value="NZ_JADFFM010000001.1"/>
</dbReference>
<name>A0ABR9XDT7_9SPHI</name>
<evidence type="ECO:0000313" key="2">
    <source>
        <dbReference type="EMBL" id="MBE9665330.1"/>
    </source>
</evidence>
<keyword evidence="1" id="KW-1133">Transmembrane helix</keyword>
<gene>
    <name evidence="2" type="ORF">IRJ18_03070</name>
</gene>
<protein>
    <recommendedName>
        <fullName evidence="4">Phospholipase D-like protein</fullName>
    </recommendedName>
</protein>
<keyword evidence="1" id="KW-0472">Membrane</keyword>
<feature type="transmembrane region" description="Helical" evidence="1">
    <location>
        <begin position="36"/>
        <end position="53"/>
    </location>
</feature>